<keyword evidence="3" id="KW-1185">Reference proteome</keyword>
<dbReference type="EMBL" id="JAZGQK010000033">
    <property type="protein sequence ID" value="MEE6263021.1"/>
    <property type="molecule type" value="Genomic_DNA"/>
</dbReference>
<evidence type="ECO:0000256" key="1">
    <source>
        <dbReference type="SAM" id="MobiDB-lite"/>
    </source>
</evidence>
<name>A0ABU7S2Q4_9ACTN</name>
<evidence type="ECO:0000313" key="2">
    <source>
        <dbReference type="EMBL" id="MEE6263021.1"/>
    </source>
</evidence>
<accession>A0ABU7S2Q4</accession>
<proteinExistence type="predicted"/>
<dbReference type="Proteomes" id="UP001332243">
    <property type="component" value="Unassembled WGS sequence"/>
</dbReference>
<evidence type="ECO:0000313" key="3">
    <source>
        <dbReference type="Proteomes" id="UP001332243"/>
    </source>
</evidence>
<gene>
    <name evidence="2" type="ORF">V1633_31535</name>
</gene>
<organism evidence="2 3">
    <name type="scientific">Plantactinospora sonchi</name>
    <dbReference type="NCBI Taxonomy" id="1544735"/>
    <lineage>
        <taxon>Bacteria</taxon>
        <taxon>Bacillati</taxon>
        <taxon>Actinomycetota</taxon>
        <taxon>Actinomycetes</taxon>
        <taxon>Micromonosporales</taxon>
        <taxon>Micromonosporaceae</taxon>
        <taxon>Plantactinospora</taxon>
    </lineage>
</organism>
<protein>
    <submittedName>
        <fullName evidence="2">Uncharacterized protein</fullName>
    </submittedName>
</protein>
<comment type="caution">
    <text evidence="2">The sequence shown here is derived from an EMBL/GenBank/DDBJ whole genome shotgun (WGS) entry which is preliminary data.</text>
</comment>
<sequence>MRSAVAAVLRTDPTGIRSATGAAHDRTSTATQVYPGWSGSGTS</sequence>
<reference evidence="2 3" key="1">
    <citation type="submission" date="2024-01" db="EMBL/GenBank/DDBJ databases">
        <title>Genome insights into Plantactinospora sonchi sp. nov.</title>
        <authorList>
            <person name="Wang L."/>
        </authorList>
    </citation>
    <scope>NUCLEOTIDE SEQUENCE [LARGE SCALE GENOMIC DNA]</scope>
    <source>
        <strain evidence="2 3">NEAU-QY2</strain>
    </source>
</reference>
<feature type="region of interest" description="Disordered" evidence="1">
    <location>
        <begin position="16"/>
        <end position="43"/>
    </location>
</feature>